<evidence type="ECO:0000256" key="1">
    <source>
        <dbReference type="ARBA" id="ARBA00004141"/>
    </source>
</evidence>
<gene>
    <name evidence="7" type="ORF">SELMODRAFT_440948</name>
</gene>
<evidence type="ECO:0000256" key="5">
    <source>
        <dbReference type="ARBA" id="ARBA00023136"/>
    </source>
</evidence>
<accession>D8RFN2</accession>
<evidence type="ECO:0000256" key="3">
    <source>
        <dbReference type="ARBA" id="ARBA00022692"/>
    </source>
</evidence>
<evidence type="ECO:0000313" key="7">
    <source>
        <dbReference type="EMBL" id="EFJ29150.1"/>
    </source>
</evidence>
<evidence type="ECO:0000256" key="4">
    <source>
        <dbReference type="ARBA" id="ARBA00022989"/>
    </source>
</evidence>
<comment type="subcellular location">
    <subcellularLocation>
        <location evidence="1">Membrane</location>
        <topology evidence="1">Multi-pass membrane protein</topology>
    </subcellularLocation>
</comment>
<dbReference type="Proteomes" id="UP000001514">
    <property type="component" value="Unassembled WGS sequence"/>
</dbReference>
<protein>
    <recommendedName>
        <fullName evidence="9">Tetraspanin family protein</fullName>
    </recommendedName>
</protein>
<comment type="similarity">
    <text evidence="2">Belongs to the tetraspanin (TM4SF) family.</text>
</comment>
<dbReference type="GO" id="GO:0005886">
    <property type="term" value="C:plasma membrane"/>
    <property type="evidence" value="ECO:0000318"/>
    <property type="project" value="GO_Central"/>
</dbReference>
<dbReference type="EMBL" id="GL377578">
    <property type="protein sequence ID" value="EFJ29150.1"/>
    <property type="molecule type" value="Genomic_DNA"/>
</dbReference>
<proteinExistence type="inferred from homology"/>
<keyword evidence="4 6" id="KW-1133">Transmembrane helix</keyword>
<dbReference type="PANTHER" id="PTHR32191">
    <property type="entry name" value="TETRASPANIN-8-RELATED"/>
    <property type="match status" value="1"/>
</dbReference>
<dbReference type="OrthoDB" id="1892640at2759"/>
<feature type="transmembrane region" description="Helical" evidence="6">
    <location>
        <begin position="41"/>
        <end position="63"/>
    </location>
</feature>
<evidence type="ECO:0000256" key="6">
    <source>
        <dbReference type="SAM" id="Phobius"/>
    </source>
</evidence>
<dbReference type="GO" id="GO:0009506">
    <property type="term" value="C:plasmodesma"/>
    <property type="evidence" value="ECO:0000318"/>
    <property type="project" value="GO_Central"/>
</dbReference>
<sequence>MGLSNYLTGILNFLTLALAIPVIGAGIWLSQRHDTVCMRFLQGPVIAIGVFILVVSLAGFIGSCFRVSWLLWIYLFVMFLLIMLLLAFTIFAFAVTNRGAGHALSGKGYKEYRLGDYSTWLERRVKNTGNWNKIKSCLADAKVCRDLDNEYPTEAAFSAARLTPLESGCCKPPTACGFVYQNATSWINSASPAADTDCFAWNNAADRLCFDCNSCRAGVLENIRKDWRKVAIINIIVFVFLVVAYSVGCCAFRNARRDEYFSNKAPYR</sequence>
<reference evidence="7 8" key="1">
    <citation type="journal article" date="2011" name="Science">
        <title>The Selaginella genome identifies genetic changes associated with the evolution of vascular plants.</title>
        <authorList>
            <person name="Banks J.A."/>
            <person name="Nishiyama T."/>
            <person name="Hasebe M."/>
            <person name="Bowman J.L."/>
            <person name="Gribskov M."/>
            <person name="dePamphilis C."/>
            <person name="Albert V.A."/>
            <person name="Aono N."/>
            <person name="Aoyama T."/>
            <person name="Ambrose B.A."/>
            <person name="Ashton N.W."/>
            <person name="Axtell M.J."/>
            <person name="Barker E."/>
            <person name="Barker M.S."/>
            <person name="Bennetzen J.L."/>
            <person name="Bonawitz N.D."/>
            <person name="Chapple C."/>
            <person name="Cheng C."/>
            <person name="Correa L.G."/>
            <person name="Dacre M."/>
            <person name="DeBarry J."/>
            <person name="Dreyer I."/>
            <person name="Elias M."/>
            <person name="Engstrom E.M."/>
            <person name="Estelle M."/>
            <person name="Feng L."/>
            <person name="Finet C."/>
            <person name="Floyd S.K."/>
            <person name="Frommer W.B."/>
            <person name="Fujita T."/>
            <person name="Gramzow L."/>
            <person name="Gutensohn M."/>
            <person name="Harholt J."/>
            <person name="Hattori M."/>
            <person name="Heyl A."/>
            <person name="Hirai T."/>
            <person name="Hiwatashi Y."/>
            <person name="Ishikawa M."/>
            <person name="Iwata M."/>
            <person name="Karol K.G."/>
            <person name="Koehler B."/>
            <person name="Kolukisaoglu U."/>
            <person name="Kubo M."/>
            <person name="Kurata T."/>
            <person name="Lalonde S."/>
            <person name="Li K."/>
            <person name="Li Y."/>
            <person name="Litt A."/>
            <person name="Lyons E."/>
            <person name="Manning G."/>
            <person name="Maruyama T."/>
            <person name="Michael T.P."/>
            <person name="Mikami K."/>
            <person name="Miyazaki S."/>
            <person name="Morinaga S."/>
            <person name="Murata T."/>
            <person name="Mueller-Roeber B."/>
            <person name="Nelson D.R."/>
            <person name="Obara M."/>
            <person name="Oguri Y."/>
            <person name="Olmstead R.G."/>
            <person name="Onodera N."/>
            <person name="Petersen B.L."/>
            <person name="Pils B."/>
            <person name="Prigge M."/>
            <person name="Rensing S.A."/>
            <person name="Riano-Pachon D.M."/>
            <person name="Roberts A.W."/>
            <person name="Sato Y."/>
            <person name="Scheller H.V."/>
            <person name="Schulz B."/>
            <person name="Schulz C."/>
            <person name="Shakirov E.V."/>
            <person name="Shibagaki N."/>
            <person name="Shinohara N."/>
            <person name="Shippen D.E."/>
            <person name="Soerensen I."/>
            <person name="Sotooka R."/>
            <person name="Sugimoto N."/>
            <person name="Sugita M."/>
            <person name="Sumikawa N."/>
            <person name="Tanurdzic M."/>
            <person name="Theissen G."/>
            <person name="Ulvskov P."/>
            <person name="Wakazuki S."/>
            <person name="Weng J.K."/>
            <person name="Willats W.W."/>
            <person name="Wipf D."/>
            <person name="Wolf P.G."/>
            <person name="Yang L."/>
            <person name="Zimmer A.D."/>
            <person name="Zhu Q."/>
            <person name="Mitros T."/>
            <person name="Hellsten U."/>
            <person name="Loque D."/>
            <person name="Otillar R."/>
            <person name="Salamov A."/>
            <person name="Schmutz J."/>
            <person name="Shapiro H."/>
            <person name="Lindquist E."/>
            <person name="Lucas S."/>
            <person name="Rokhsar D."/>
            <person name="Grigoriev I.V."/>
        </authorList>
    </citation>
    <scope>NUCLEOTIDE SEQUENCE [LARGE SCALE GENOMIC DNA]</scope>
</reference>
<dbReference type="OMA" id="ICKTLMD"/>
<feature type="transmembrane region" description="Helical" evidence="6">
    <location>
        <begin position="230"/>
        <end position="248"/>
    </location>
</feature>
<dbReference type="KEGG" id="smo:SELMODRAFT_440948"/>
<name>D8RFN2_SELML</name>
<dbReference type="InParanoid" id="D8RFN2"/>
<dbReference type="HOGENOM" id="CLU_066970_0_0_1"/>
<keyword evidence="5 6" id="KW-0472">Membrane</keyword>
<dbReference type="AlphaFoldDB" id="D8RFN2"/>
<keyword evidence="8" id="KW-1185">Reference proteome</keyword>
<evidence type="ECO:0008006" key="9">
    <source>
        <dbReference type="Google" id="ProtNLM"/>
    </source>
</evidence>
<keyword evidence="3 6" id="KW-0812">Transmembrane</keyword>
<dbReference type="PRINTS" id="PR00259">
    <property type="entry name" value="TMFOUR"/>
</dbReference>
<evidence type="ECO:0000256" key="2">
    <source>
        <dbReference type="ARBA" id="ARBA00006840"/>
    </source>
</evidence>
<feature type="transmembrane region" description="Helical" evidence="6">
    <location>
        <begin position="6"/>
        <end position="29"/>
    </location>
</feature>
<dbReference type="InterPro" id="IPR044991">
    <property type="entry name" value="TET_plant"/>
</dbReference>
<dbReference type="Gramene" id="EFJ29150">
    <property type="protein sequence ID" value="EFJ29150"/>
    <property type="gene ID" value="SELMODRAFT_440948"/>
</dbReference>
<feature type="transmembrane region" description="Helical" evidence="6">
    <location>
        <begin position="69"/>
        <end position="95"/>
    </location>
</feature>
<dbReference type="InterPro" id="IPR018499">
    <property type="entry name" value="Tetraspanin/Peripherin"/>
</dbReference>
<dbReference type="eggNOG" id="ENOG502QQQH">
    <property type="taxonomic scope" value="Eukaryota"/>
</dbReference>
<dbReference type="Pfam" id="PF00335">
    <property type="entry name" value="Tetraspanin"/>
    <property type="match status" value="1"/>
</dbReference>
<evidence type="ECO:0000313" key="8">
    <source>
        <dbReference type="Proteomes" id="UP000001514"/>
    </source>
</evidence>
<organism evidence="8">
    <name type="scientific">Selaginella moellendorffii</name>
    <name type="common">Spikemoss</name>
    <dbReference type="NCBI Taxonomy" id="88036"/>
    <lineage>
        <taxon>Eukaryota</taxon>
        <taxon>Viridiplantae</taxon>
        <taxon>Streptophyta</taxon>
        <taxon>Embryophyta</taxon>
        <taxon>Tracheophyta</taxon>
        <taxon>Lycopodiopsida</taxon>
        <taxon>Selaginellales</taxon>
        <taxon>Selaginellaceae</taxon>
        <taxon>Selaginella</taxon>
    </lineage>
</organism>
<dbReference type="FunCoup" id="D8RFN2">
    <property type="interactions" value="541"/>
</dbReference>
<dbReference type="GO" id="GO:0009734">
    <property type="term" value="P:auxin-activated signaling pathway"/>
    <property type="evidence" value="ECO:0007669"/>
    <property type="project" value="InterPro"/>
</dbReference>